<feature type="transmembrane region" description="Helical" evidence="8">
    <location>
        <begin position="117"/>
        <end position="136"/>
    </location>
</feature>
<feature type="transmembrane region" description="Helical" evidence="8">
    <location>
        <begin position="262"/>
        <end position="281"/>
    </location>
</feature>
<dbReference type="EMBL" id="JBBKZT010000001">
    <property type="protein sequence ID" value="MEJ8845590.1"/>
    <property type="molecule type" value="Genomic_DNA"/>
</dbReference>
<feature type="transmembrane region" description="Helical" evidence="8">
    <location>
        <begin position="156"/>
        <end position="177"/>
    </location>
</feature>
<dbReference type="CDD" id="cd06579">
    <property type="entry name" value="TM_PBP1_transp_AraH_like"/>
    <property type="match status" value="1"/>
</dbReference>
<evidence type="ECO:0000313" key="9">
    <source>
        <dbReference type="EMBL" id="MEJ8845590.1"/>
    </source>
</evidence>
<evidence type="ECO:0000256" key="5">
    <source>
        <dbReference type="ARBA" id="ARBA00022692"/>
    </source>
</evidence>
<name>A0ABU8WDL4_9BURK</name>
<reference evidence="9 10" key="1">
    <citation type="submission" date="2024-03" db="EMBL/GenBank/DDBJ databases">
        <title>Novel species of the genus Variovorax.</title>
        <authorList>
            <person name="Liu Q."/>
            <person name="Xin Y.-H."/>
        </authorList>
    </citation>
    <scope>NUCLEOTIDE SEQUENCE [LARGE SCALE GENOMIC DNA]</scope>
    <source>
        <strain evidence="9 10">KACC 18900</strain>
    </source>
</reference>
<dbReference type="PANTHER" id="PTHR32196:SF21">
    <property type="entry name" value="ABC TRANSPORTER PERMEASE PROTEIN YPHD-RELATED"/>
    <property type="match status" value="1"/>
</dbReference>
<feature type="transmembrane region" description="Helical" evidence="8">
    <location>
        <begin position="208"/>
        <end position="229"/>
    </location>
</feature>
<dbReference type="Pfam" id="PF02653">
    <property type="entry name" value="BPD_transp_2"/>
    <property type="match status" value="1"/>
</dbReference>
<proteinExistence type="predicted"/>
<dbReference type="PANTHER" id="PTHR32196">
    <property type="entry name" value="ABC TRANSPORTER PERMEASE PROTEIN YPHD-RELATED-RELATED"/>
    <property type="match status" value="1"/>
</dbReference>
<feature type="transmembrane region" description="Helical" evidence="8">
    <location>
        <begin position="90"/>
        <end position="110"/>
    </location>
</feature>
<protein>
    <submittedName>
        <fullName evidence="9">ABC transporter permease</fullName>
    </submittedName>
</protein>
<keyword evidence="7 8" id="KW-0472">Membrane</keyword>
<evidence type="ECO:0000256" key="4">
    <source>
        <dbReference type="ARBA" id="ARBA00022519"/>
    </source>
</evidence>
<feature type="transmembrane region" description="Helical" evidence="8">
    <location>
        <begin position="235"/>
        <end position="255"/>
    </location>
</feature>
<keyword evidence="3" id="KW-1003">Cell membrane</keyword>
<evidence type="ECO:0000256" key="7">
    <source>
        <dbReference type="ARBA" id="ARBA00023136"/>
    </source>
</evidence>
<feature type="transmembrane region" description="Helical" evidence="8">
    <location>
        <begin position="287"/>
        <end position="306"/>
    </location>
</feature>
<feature type="transmembrane region" description="Helical" evidence="8">
    <location>
        <begin position="42"/>
        <end position="62"/>
    </location>
</feature>
<keyword evidence="4" id="KW-0997">Cell inner membrane</keyword>
<keyword evidence="10" id="KW-1185">Reference proteome</keyword>
<comment type="caution">
    <text evidence="9">The sequence shown here is derived from an EMBL/GenBank/DDBJ whole genome shotgun (WGS) entry which is preliminary data.</text>
</comment>
<dbReference type="RefSeq" id="WP_340340748.1">
    <property type="nucleotide sequence ID" value="NZ_JBBKZT010000001.1"/>
</dbReference>
<evidence type="ECO:0000256" key="6">
    <source>
        <dbReference type="ARBA" id="ARBA00022989"/>
    </source>
</evidence>
<evidence type="ECO:0000313" key="10">
    <source>
        <dbReference type="Proteomes" id="UP001385892"/>
    </source>
</evidence>
<dbReference type="Proteomes" id="UP001385892">
    <property type="component" value="Unassembled WGS sequence"/>
</dbReference>
<evidence type="ECO:0000256" key="1">
    <source>
        <dbReference type="ARBA" id="ARBA00004651"/>
    </source>
</evidence>
<sequence length="331" mass="34156">MKRSPFAQFMGPLVALLLICTVVAVTTPSFLAADNFRNIALQVAVLSVVAIGSSIVILTGGIDLSPGSMIAYLTMILAVMVKLNDTSLWVAIPAVIALGGLLGLVNGVLVAYVRIPAFIVTLAGLSAFKGIALTVGGGTPVFSLSPDLGQVFYGELLGIPLPFYYVLGLYGLATVALNHSKFGREIYAVGGNESAARLSGIHVSRVRAVAFLIAGACAGIGAVLLAARLNSGSPNYGTLIELQAIAAAVVGGASLAGGRGHVLNTLVGVLIIVVVQNGLNLNAVSTSVQSITIGLIILLAVGVDIWRERITAVLVERFGKRQSITRQELTQ</sequence>
<keyword evidence="5 8" id="KW-0812">Transmembrane</keyword>
<gene>
    <name evidence="9" type="ORF">WKW82_02960</name>
</gene>
<evidence type="ECO:0000256" key="3">
    <source>
        <dbReference type="ARBA" id="ARBA00022475"/>
    </source>
</evidence>
<organism evidence="9 10">
    <name type="scientific">Variovorax rhizosphaerae</name>
    <dbReference type="NCBI Taxonomy" id="1836200"/>
    <lineage>
        <taxon>Bacteria</taxon>
        <taxon>Pseudomonadati</taxon>
        <taxon>Pseudomonadota</taxon>
        <taxon>Betaproteobacteria</taxon>
        <taxon>Burkholderiales</taxon>
        <taxon>Comamonadaceae</taxon>
        <taxon>Variovorax</taxon>
    </lineage>
</organism>
<keyword evidence="2" id="KW-0813">Transport</keyword>
<accession>A0ABU8WDL4</accession>
<comment type="subcellular location">
    <subcellularLocation>
        <location evidence="1">Cell membrane</location>
        <topology evidence="1">Multi-pass membrane protein</topology>
    </subcellularLocation>
</comment>
<evidence type="ECO:0000256" key="2">
    <source>
        <dbReference type="ARBA" id="ARBA00022448"/>
    </source>
</evidence>
<keyword evidence="6 8" id="KW-1133">Transmembrane helix</keyword>
<dbReference type="InterPro" id="IPR001851">
    <property type="entry name" value="ABC_transp_permease"/>
</dbReference>
<evidence type="ECO:0000256" key="8">
    <source>
        <dbReference type="SAM" id="Phobius"/>
    </source>
</evidence>